<accession>A0A0C1QQY6</accession>
<evidence type="ECO:0000313" key="1">
    <source>
        <dbReference type="EMBL" id="KID57462.1"/>
    </source>
</evidence>
<dbReference type="InterPro" id="IPR036188">
    <property type="entry name" value="FAD/NAD-bd_sf"/>
</dbReference>
<proteinExistence type="predicted"/>
<reference evidence="1 2" key="1">
    <citation type="submission" date="2014-12" db="EMBL/GenBank/DDBJ databases">
        <title>Draft Genome Sequence of Pseudoalteromonas luteoviolacea HI1.</title>
        <authorList>
            <person name="Asahina A.Y."/>
            <person name="Hadfield M.G."/>
        </authorList>
    </citation>
    <scope>NUCLEOTIDE SEQUENCE [LARGE SCALE GENOMIC DNA]</scope>
    <source>
        <strain evidence="1 2">HI1</strain>
    </source>
</reference>
<protein>
    <submittedName>
        <fullName evidence="1">Tryptophan hydroxylase</fullName>
    </submittedName>
</protein>
<comment type="caution">
    <text evidence="1">The sequence shown here is derived from an EMBL/GenBank/DDBJ whole genome shotgun (WGS) entry which is preliminary data.</text>
</comment>
<gene>
    <name evidence="1" type="ORF">JF50_09680</name>
</gene>
<sequence length="378" mass="42175">MKILVVGAGPSGLMFASETKKLQPEWDIRIIEKNHPDANVVGWGVVLPGRAPHHPANPLSYLANHETLDAQYLEDFKLTHHNQSALKSTGVTLCGAERKSMVRELRQLCVSLGITIDYEQPALEDAELLCNDYDLVVVSNGINHTTTYYRDALKPKIEFGKNRYMWYGTPKTFDAMNLIFKSHSKGIFVAHSYKYSSTMSTFVVECSEETYQKSGLDEMSAQDAEKFIASVFEDDLDGNPVMAQEGLKWRNFMTLSHEQAFDGNVALLGDALQSGHFSIGHGTTMAVVGAQILVKAVYDNPDNVQAALTDFNQHVMPIMRLFDQHATISRLWFETVEDRMHLSPPEIAQSFAERRSELPPLPAALGQALERALARGDK</sequence>
<organism evidence="1 2">
    <name type="scientific">Pseudoalteromonas luteoviolacea</name>
    <dbReference type="NCBI Taxonomy" id="43657"/>
    <lineage>
        <taxon>Bacteria</taxon>
        <taxon>Pseudomonadati</taxon>
        <taxon>Pseudomonadota</taxon>
        <taxon>Gammaproteobacteria</taxon>
        <taxon>Alteromonadales</taxon>
        <taxon>Pseudoalteromonadaceae</taxon>
        <taxon>Pseudoalteromonas</taxon>
    </lineage>
</organism>
<dbReference type="OrthoDB" id="9782160at2"/>
<dbReference type="Gene3D" id="3.50.50.60">
    <property type="entry name" value="FAD/NAD(P)-binding domain"/>
    <property type="match status" value="1"/>
</dbReference>
<evidence type="ECO:0000313" key="2">
    <source>
        <dbReference type="Proteomes" id="UP000031327"/>
    </source>
</evidence>
<name>A0A0C1QQY6_9GAMM</name>
<dbReference type="RefSeq" id="WP_039609233.1">
    <property type="nucleotide sequence ID" value="NZ_JWIC01000005.1"/>
</dbReference>
<dbReference type="EMBL" id="JWIC01000005">
    <property type="protein sequence ID" value="KID57462.1"/>
    <property type="molecule type" value="Genomic_DNA"/>
</dbReference>
<dbReference type="Proteomes" id="UP000031327">
    <property type="component" value="Unassembled WGS sequence"/>
</dbReference>
<dbReference type="SUPFAM" id="SSF51905">
    <property type="entry name" value="FAD/NAD(P)-binding domain"/>
    <property type="match status" value="1"/>
</dbReference>
<dbReference type="AlphaFoldDB" id="A0A0C1QQY6"/>
<dbReference type="Gene3D" id="3.30.9.20">
    <property type="match status" value="1"/>
</dbReference>